<sequence>MIDLNYTLAAIHKFSHSMHLKNAISDSLGVINNKFNGFNDRDKWLFARATHYIAYHSEAESIGVALVAMYKERNHQKAVQFLEQAFSENPDSELGKFCYAINAVESDPVTTNLLDFYTETTSCPAINGLLANFSSSKGNIPQSMDFYIEQIKGTDCKESRKKTLHLLKNAAKKFFSKNNLEFNSSIFKEIA</sequence>
<dbReference type="Proteomes" id="UP000196531">
    <property type="component" value="Unassembled WGS sequence"/>
</dbReference>
<accession>A0A1Y5FBD0</accession>
<gene>
    <name evidence="1" type="ORF">A9Q84_14490</name>
</gene>
<reference evidence="2" key="1">
    <citation type="journal article" date="2017" name="Proc. Natl. Acad. Sci. U.S.A.">
        <title>Simulation of Deepwater Horizon oil plume reveals substrate specialization within a complex community of hydrocarbon-degraders.</title>
        <authorList>
            <person name="Hu P."/>
            <person name="Dubinsky E.A."/>
            <person name="Probst A.J."/>
            <person name="Wang J."/>
            <person name="Sieber C.M.K."/>
            <person name="Tom L.M."/>
            <person name="Gardinali P."/>
            <person name="Banfield J.F."/>
            <person name="Atlas R.M."/>
            <person name="Andersen G.L."/>
        </authorList>
    </citation>
    <scope>NUCLEOTIDE SEQUENCE [LARGE SCALE GENOMIC DNA]</scope>
</reference>
<protein>
    <submittedName>
        <fullName evidence="1">Uncharacterized protein</fullName>
    </submittedName>
</protein>
<evidence type="ECO:0000313" key="1">
    <source>
        <dbReference type="EMBL" id="OUR95706.1"/>
    </source>
</evidence>
<name>A0A1Y5FBD0_9BACT</name>
<evidence type="ECO:0000313" key="2">
    <source>
        <dbReference type="Proteomes" id="UP000196531"/>
    </source>
</evidence>
<proteinExistence type="predicted"/>
<dbReference type="EMBL" id="MAAO01000007">
    <property type="protein sequence ID" value="OUR95706.1"/>
    <property type="molecule type" value="Genomic_DNA"/>
</dbReference>
<organism evidence="1 2">
    <name type="scientific">Halobacteriovorax marinus</name>
    <dbReference type="NCBI Taxonomy" id="97084"/>
    <lineage>
        <taxon>Bacteria</taxon>
        <taxon>Pseudomonadati</taxon>
        <taxon>Bdellovibrionota</taxon>
        <taxon>Bacteriovoracia</taxon>
        <taxon>Bacteriovoracales</taxon>
        <taxon>Halobacteriovoraceae</taxon>
        <taxon>Halobacteriovorax</taxon>
    </lineage>
</organism>
<dbReference type="AlphaFoldDB" id="A0A1Y5FBD0"/>
<comment type="caution">
    <text evidence="1">The sequence shown here is derived from an EMBL/GenBank/DDBJ whole genome shotgun (WGS) entry which is preliminary data.</text>
</comment>